<accession>A0AA47MC13</accession>
<gene>
    <name evidence="1" type="ORF">N1851_026484</name>
</gene>
<dbReference type="AlphaFoldDB" id="A0AA47MC13"/>
<evidence type="ECO:0000313" key="2">
    <source>
        <dbReference type="Proteomes" id="UP001174136"/>
    </source>
</evidence>
<protein>
    <submittedName>
        <fullName evidence="1">Uncharacterized protein</fullName>
    </submittedName>
</protein>
<proteinExistence type="predicted"/>
<dbReference type="Proteomes" id="UP001174136">
    <property type="component" value="Unassembled WGS sequence"/>
</dbReference>
<evidence type="ECO:0000313" key="1">
    <source>
        <dbReference type="EMBL" id="KAK0137321.1"/>
    </source>
</evidence>
<keyword evidence="2" id="KW-1185">Reference proteome</keyword>
<organism evidence="1 2">
    <name type="scientific">Merluccius polli</name>
    <name type="common">Benguela hake</name>
    <name type="synonym">Merluccius cadenati</name>
    <dbReference type="NCBI Taxonomy" id="89951"/>
    <lineage>
        <taxon>Eukaryota</taxon>
        <taxon>Metazoa</taxon>
        <taxon>Chordata</taxon>
        <taxon>Craniata</taxon>
        <taxon>Vertebrata</taxon>
        <taxon>Euteleostomi</taxon>
        <taxon>Actinopterygii</taxon>
        <taxon>Neopterygii</taxon>
        <taxon>Teleostei</taxon>
        <taxon>Neoteleostei</taxon>
        <taxon>Acanthomorphata</taxon>
        <taxon>Zeiogadaria</taxon>
        <taxon>Gadariae</taxon>
        <taxon>Gadiformes</taxon>
        <taxon>Gadoidei</taxon>
        <taxon>Merlucciidae</taxon>
        <taxon>Merluccius</taxon>
    </lineage>
</organism>
<comment type="caution">
    <text evidence="1">The sequence shown here is derived from an EMBL/GenBank/DDBJ whole genome shotgun (WGS) entry which is preliminary data.</text>
</comment>
<sequence>MEKTFSHRRLEVVEQRPMIGDFKNRWPALFEPSEVNAEFMRITTKPLQTKFLSQLDHFSDKLMEIFTCKGGVKGQKIKRILAMKDLCDDINVRRECILRSLVVYLNEDPDVFFKEYLPTAVEDAERDITTTVMGIYSIRRDGHEEPEDVGVVVEGIKVLNNLQVSPQPSSCYSGSFMPLIWPFLTI</sequence>
<dbReference type="PANTHER" id="PTHR31025:SF27">
    <property type="entry name" value="SI:CH211-193K19.2-RELATED"/>
    <property type="match status" value="1"/>
</dbReference>
<reference evidence="1" key="1">
    <citation type="journal article" date="2023" name="Front. Mar. Sci.">
        <title>A new Merluccius polli reference genome to investigate the effects of global change in West African waters.</title>
        <authorList>
            <person name="Mateo J.L."/>
            <person name="Blanco-Fernandez C."/>
            <person name="Garcia-Vazquez E."/>
            <person name="Machado-Schiaffino G."/>
        </authorList>
    </citation>
    <scope>NUCLEOTIDE SEQUENCE</scope>
    <source>
        <strain evidence="1">C29</strain>
        <tissue evidence="1">Fin</tissue>
    </source>
</reference>
<dbReference type="EMBL" id="JAOPHQ010004901">
    <property type="protein sequence ID" value="KAK0137321.1"/>
    <property type="molecule type" value="Genomic_DNA"/>
</dbReference>
<dbReference type="PANTHER" id="PTHR31025">
    <property type="entry name" value="SI:CH211-196P9.1-RELATED"/>
    <property type="match status" value="1"/>
</dbReference>
<name>A0AA47MC13_MERPO</name>